<evidence type="ECO:0000256" key="6">
    <source>
        <dbReference type="ARBA" id="ARBA00049972"/>
    </source>
</evidence>
<evidence type="ECO:0000256" key="7">
    <source>
        <dbReference type="ARBA" id="ARBA00050021"/>
    </source>
</evidence>
<accession>A0ABU8LGP4</accession>
<dbReference type="SUPFAM" id="SSF53187">
    <property type="entry name" value="Zn-dependent exopeptidases"/>
    <property type="match status" value="1"/>
</dbReference>
<dbReference type="RefSeq" id="WP_337316899.1">
    <property type="nucleotide sequence ID" value="NZ_JBBDGN010000001.1"/>
</dbReference>
<feature type="domain" description="Peptidase M17 leucyl aminopeptidase N-terminal" evidence="10">
    <location>
        <begin position="23"/>
        <end position="108"/>
    </location>
</feature>
<keyword evidence="4" id="KW-0378">Hydrolase</keyword>
<dbReference type="Gene3D" id="3.40.630.10">
    <property type="entry name" value="Zn peptidases"/>
    <property type="match status" value="1"/>
</dbReference>
<reference evidence="11 12" key="1">
    <citation type="submission" date="2024-02" db="EMBL/GenBank/DDBJ databases">
        <authorList>
            <person name="Saticioglu I.B."/>
        </authorList>
    </citation>
    <scope>NUCLEOTIDE SEQUENCE [LARGE SCALE GENOMIC DNA]</scope>
    <source>
        <strain evidence="11 12">Mu-43</strain>
    </source>
</reference>
<keyword evidence="2 11" id="KW-0031">Aminopeptidase</keyword>
<dbReference type="PRINTS" id="PR00481">
    <property type="entry name" value="LAMNOPPTDASE"/>
</dbReference>
<comment type="function">
    <text evidence="6">Presumably involved in the processing and regular turnover of intracellular proteins. Catalyzes the removal of unsubstituted N-terminal amino acids from various peptides.</text>
</comment>
<organism evidence="11 12">
    <name type="scientific">Microbacterium istanbulense</name>
    <dbReference type="NCBI Taxonomy" id="3122049"/>
    <lineage>
        <taxon>Bacteria</taxon>
        <taxon>Bacillati</taxon>
        <taxon>Actinomycetota</taxon>
        <taxon>Actinomycetes</taxon>
        <taxon>Micrococcales</taxon>
        <taxon>Microbacteriaceae</taxon>
        <taxon>Microbacterium</taxon>
    </lineage>
</organism>
<evidence type="ECO:0000256" key="8">
    <source>
        <dbReference type="ARBA" id="ARBA00050061"/>
    </source>
</evidence>
<dbReference type="Pfam" id="PF02789">
    <property type="entry name" value="Peptidase_M17_N"/>
    <property type="match status" value="1"/>
</dbReference>
<dbReference type="InterPro" id="IPR000819">
    <property type="entry name" value="Peptidase_M17_C"/>
</dbReference>
<keyword evidence="3" id="KW-0645">Protease</keyword>
<dbReference type="InterPro" id="IPR043472">
    <property type="entry name" value="Macro_dom-like"/>
</dbReference>
<evidence type="ECO:0000259" key="9">
    <source>
        <dbReference type="Pfam" id="PF00883"/>
    </source>
</evidence>
<dbReference type="SUPFAM" id="SSF52949">
    <property type="entry name" value="Macro domain-like"/>
    <property type="match status" value="1"/>
</dbReference>
<evidence type="ECO:0000256" key="5">
    <source>
        <dbReference type="ARBA" id="ARBA00033172"/>
    </source>
</evidence>
<dbReference type="Pfam" id="PF00883">
    <property type="entry name" value="Peptidase_M17"/>
    <property type="match status" value="1"/>
</dbReference>
<evidence type="ECO:0000256" key="1">
    <source>
        <dbReference type="ARBA" id="ARBA00009528"/>
    </source>
</evidence>
<dbReference type="CDD" id="cd00433">
    <property type="entry name" value="Peptidase_M17"/>
    <property type="match status" value="1"/>
</dbReference>
<comment type="similarity">
    <text evidence="1">Belongs to the peptidase M17 family.</text>
</comment>
<dbReference type="Gene3D" id="3.40.220.10">
    <property type="entry name" value="Leucine Aminopeptidase, subunit E, domain 1"/>
    <property type="match status" value="1"/>
</dbReference>
<dbReference type="GO" id="GO:0004177">
    <property type="term" value="F:aminopeptidase activity"/>
    <property type="evidence" value="ECO:0007669"/>
    <property type="project" value="UniProtKB-KW"/>
</dbReference>
<evidence type="ECO:0000256" key="4">
    <source>
        <dbReference type="ARBA" id="ARBA00022801"/>
    </source>
</evidence>
<evidence type="ECO:0000256" key="3">
    <source>
        <dbReference type="ARBA" id="ARBA00022670"/>
    </source>
</evidence>
<evidence type="ECO:0000313" key="12">
    <source>
        <dbReference type="Proteomes" id="UP001366085"/>
    </source>
</evidence>
<name>A0ABU8LGP4_9MICO</name>
<evidence type="ECO:0000259" key="10">
    <source>
        <dbReference type="Pfam" id="PF02789"/>
    </source>
</evidence>
<dbReference type="Proteomes" id="UP001366085">
    <property type="component" value="Unassembled WGS sequence"/>
</dbReference>
<dbReference type="PANTHER" id="PTHR11963:SF23">
    <property type="entry name" value="CYTOSOL AMINOPEPTIDASE"/>
    <property type="match status" value="1"/>
</dbReference>
<evidence type="ECO:0000313" key="11">
    <source>
        <dbReference type="EMBL" id="MEJ1090494.1"/>
    </source>
</evidence>
<dbReference type="PANTHER" id="PTHR11963">
    <property type="entry name" value="LEUCINE AMINOPEPTIDASE-RELATED"/>
    <property type="match status" value="1"/>
</dbReference>
<comment type="caution">
    <text evidence="11">The sequence shown here is derived from an EMBL/GenBank/DDBJ whole genome shotgun (WGS) entry which is preliminary data.</text>
</comment>
<proteinExistence type="inferred from homology"/>
<evidence type="ECO:0000256" key="2">
    <source>
        <dbReference type="ARBA" id="ARBA00022438"/>
    </source>
</evidence>
<protein>
    <recommendedName>
        <fullName evidence="7">Probable cytosol aminopeptidase</fullName>
    </recommendedName>
    <alternativeName>
        <fullName evidence="8">Leucine aminopeptidase</fullName>
    </alternativeName>
    <alternativeName>
        <fullName evidence="5">Leucyl aminopeptidase</fullName>
    </alternativeName>
</protein>
<gene>
    <name evidence="11" type="ORF">WDU93_02215</name>
</gene>
<dbReference type="InterPro" id="IPR008283">
    <property type="entry name" value="Peptidase_M17_N"/>
</dbReference>
<dbReference type="InterPro" id="IPR011356">
    <property type="entry name" value="Leucine_aapep/pepB"/>
</dbReference>
<dbReference type="EMBL" id="JBBDGN010000001">
    <property type="protein sequence ID" value="MEJ1090494.1"/>
    <property type="molecule type" value="Genomic_DNA"/>
</dbReference>
<sequence>MNRVVVRGVAEDDARPGAWDARAAAGFTGALGQSRVEQHGDEVVALAGLGRRSQRGTTALRRAAATVARSFHAVEDLVMDVDLASFGASSTAEVAAVAEGIAWGGYRFRMTGAESYTSGTHAAIPRAHGAADLEREGWARGEALGAAVNLARDLVNLPPSVLTPCAFAERAAGLLRSRGLRVRIVRSDELRDGGYGGIVAIGQGSTNPPALLEVEAGEGPPELALVGKGVTFDSGGLSLKPAPAQMAMKSDMAGAAAVVGALSLLPTLARGRSVVGVIPLVENLPGPGSVRPGDVVRLRDGATLEILDTDFEGRVILADALSRAAEFGPETIIDIASLTYAAQHALGDDFGALVANDDALAARVEQAGARSGDRVWRMPLQPELEAQIRSDVADYKNFPGVASARVSSAALLLSRFVGGIPWAHVDMAGPAFRPTADAGGAAGGTGYGVRLLAELIAQSRTTAVATNSTR</sequence>
<feature type="domain" description="Cytosol aminopeptidase" evidence="9">
    <location>
        <begin position="149"/>
        <end position="452"/>
    </location>
</feature>
<keyword evidence="12" id="KW-1185">Reference proteome</keyword>